<evidence type="ECO:0000256" key="25">
    <source>
        <dbReference type="SAM" id="MobiDB-lite"/>
    </source>
</evidence>
<evidence type="ECO:0000256" key="15">
    <source>
        <dbReference type="ARBA" id="ARBA00023136"/>
    </source>
</evidence>
<dbReference type="PANTHER" id="PTHR11792">
    <property type="entry name" value="ARRESTIN"/>
    <property type="match status" value="1"/>
</dbReference>
<keyword evidence="12" id="KW-0832">Ubl conjugation</keyword>
<keyword evidence="21" id="KW-0968">Cytoplasmic vesicle</keyword>
<keyword evidence="19" id="KW-0966">Cell projection</keyword>
<feature type="compositionally biased region" description="Basic and acidic residues" evidence="25">
    <location>
        <begin position="348"/>
        <end position="361"/>
    </location>
</feature>
<dbReference type="InterPro" id="IPR011021">
    <property type="entry name" value="Arrestin-like_N"/>
</dbReference>
<comment type="caution">
    <text evidence="27">The sequence shown here is derived from an EMBL/GenBank/DDBJ whole genome shotgun (WGS) entry which is preliminary data.</text>
</comment>
<dbReference type="InterPro" id="IPR014753">
    <property type="entry name" value="Arrestin_N"/>
</dbReference>
<feature type="domain" description="Arrestin C-terminal-like" evidence="26">
    <location>
        <begin position="155"/>
        <end position="303"/>
    </location>
</feature>
<keyword evidence="6" id="KW-0813">Transport</keyword>
<dbReference type="Pfam" id="PF00339">
    <property type="entry name" value="Arrestin_N"/>
    <property type="match status" value="1"/>
</dbReference>
<comment type="similarity">
    <text evidence="5">Belongs to the arrestin family.</text>
</comment>
<dbReference type="InterPro" id="IPR017864">
    <property type="entry name" value="Arrestin_CS"/>
</dbReference>
<feature type="non-terminal residue" evidence="27">
    <location>
        <position position="1"/>
    </location>
</feature>
<organism evidence="27 28">
    <name type="scientific">Ranitomeya imitator</name>
    <name type="common">mimic poison frog</name>
    <dbReference type="NCBI Taxonomy" id="111125"/>
    <lineage>
        <taxon>Eukaryota</taxon>
        <taxon>Metazoa</taxon>
        <taxon>Chordata</taxon>
        <taxon>Craniata</taxon>
        <taxon>Vertebrata</taxon>
        <taxon>Euteleostomi</taxon>
        <taxon>Amphibia</taxon>
        <taxon>Batrachia</taxon>
        <taxon>Anura</taxon>
        <taxon>Neobatrachia</taxon>
        <taxon>Hyloidea</taxon>
        <taxon>Dendrobatidae</taxon>
        <taxon>Dendrobatinae</taxon>
        <taxon>Ranitomeya</taxon>
    </lineage>
</organism>
<keyword evidence="8" id="KW-0963">Cytoplasm</keyword>
<evidence type="ECO:0000259" key="26">
    <source>
        <dbReference type="SMART" id="SM01017"/>
    </source>
</evidence>
<keyword evidence="7" id="KW-1003">Cell membrane</keyword>
<evidence type="ECO:0000256" key="7">
    <source>
        <dbReference type="ARBA" id="ARBA00022475"/>
    </source>
</evidence>
<evidence type="ECO:0000256" key="5">
    <source>
        <dbReference type="ARBA" id="ARBA00005298"/>
    </source>
</evidence>
<evidence type="ECO:0000256" key="19">
    <source>
        <dbReference type="ARBA" id="ARBA00023273"/>
    </source>
</evidence>
<evidence type="ECO:0000256" key="6">
    <source>
        <dbReference type="ARBA" id="ARBA00022448"/>
    </source>
</evidence>
<evidence type="ECO:0000256" key="14">
    <source>
        <dbReference type="ARBA" id="ARBA00023015"/>
    </source>
</evidence>
<evidence type="ECO:0000256" key="4">
    <source>
        <dbReference type="ARBA" id="ARBA00004600"/>
    </source>
</evidence>
<evidence type="ECO:0000256" key="17">
    <source>
        <dbReference type="ARBA" id="ARBA00023176"/>
    </source>
</evidence>
<keyword evidence="17" id="KW-0168">Coated pit</keyword>
<proteinExistence type="inferred from homology"/>
<keyword evidence="15" id="KW-0472">Membrane</keyword>
<keyword evidence="28" id="KW-1185">Reference proteome</keyword>
<evidence type="ECO:0000256" key="21">
    <source>
        <dbReference type="ARBA" id="ARBA00023329"/>
    </source>
</evidence>
<keyword evidence="11" id="KW-0734">Signal transduction inhibitor</keyword>
<comment type="subcellular location">
    <subcellularLocation>
        <location evidence="2">Cell membrane</location>
    </subcellularLocation>
    <subcellularLocation>
        <location evidence="22">Cell projection</location>
        <location evidence="22">Pseudopodium</location>
    </subcellularLocation>
    <subcellularLocation>
        <location evidence="3">Cytoplasmic vesicle</location>
    </subcellularLocation>
    <subcellularLocation>
        <location evidence="4">Membrane</location>
        <location evidence="4">Clathrin-coated pit</location>
    </subcellularLocation>
    <subcellularLocation>
        <location evidence="1">Nucleus</location>
    </subcellularLocation>
</comment>
<keyword evidence="14" id="KW-0805">Transcription regulation</keyword>
<dbReference type="Gene3D" id="2.60.40.640">
    <property type="match status" value="1"/>
</dbReference>
<gene>
    <name evidence="27" type="ORF">RIMI_LOCUS20261549</name>
</gene>
<dbReference type="InterPro" id="IPR014756">
    <property type="entry name" value="Ig_E-set"/>
</dbReference>
<keyword evidence="10" id="KW-0716">Sensory transduction</keyword>
<dbReference type="InterPro" id="IPR000698">
    <property type="entry name" value="Arrestin"/>
</dbReference>
<name>A0ABN9MIQ1_9NEOB</name>
<evidence type="ECO:0000256" key="20">
    <source>
        <dbReference type="ARBA" id="ARBA00023305"/>
    </source>
</evidence>
<evidence type="ECO:0000256" key="3">
    <source>
        <dbReference type="ARBA" id="ARBA00004541"/>
    </source>
</evidence>
<dbReference type="PRINTS" id="PR00309">
    <property type="entry name" value="ARRESTIN"/>
</dbReference>
<keyword evidence="16" id="KW-0804">Transcription</keyword>
<evidence type="ECO:0000256" key="13">
    <source>
        <dbReference type="ARBA" id="ARBA00022927"/>
    </source>
</evidence>
<evidence type="ECO:0000256" key="8">
    <source>
        <dbReference type="ARBA" id="ARBA00022490"/>
    </source>
</evidence>
<evidence type="ECO:0000256" key="16">
    <source>
        <dbReference type="ARBA" id="ARBA00023163"/>
    </source>
</evidence>
<keyword evidence="9" id="KW-0597">Phosphoprotein</keyword>
<dbReference type="PROSITE" id="PS00295">
    <property type="entry name" value="ARRESTINS"/>
    <property type="match status" value="1"/>
</dbReference>
<evidence type="ECO:0000256" key="10">
    <source>
        <dbReference type="ARBA" id="ARBA00022606"/>
    </source>
</evidence>
<dbReference type="Proteomes" id="UP001176940">
    <property type="component" value="Unassembled WGS sequence"/>
</dbReference>
<dbReference type="InterPro" id="IPR011022">
    <property type="entry name" value="Arrestin_C-like"/>
</dbReference>
<evidence type="ECO:0000256" key="24">
    <source>
        <dbReference type="ARBA" id="ARBA00042806"/>
    </source>
</evidence>
<evidence type="ECO:0000256" key="11">
    <source>
        <dbReference type="ARBA" id="ARBA00022700"/>
    </source>
</evidence>
<dbReference type="InterPro" id="IPR014752">
    <property type="entry name" value="Arrestin-like_C"/>
</dbReference>
<reference evidence="27" key="1">
    <citation type="submission" date="2023-07" db="EMBL/GenBank/DDBJ databases">
        <authorList>
            <person name="Stuckert A."/>
        </authorList>
    </citation>
    <scope>NUCLEOTIDE SEQUENCE</scope>
</reference>
<accession>A0ABN9MIQ1</accession>
<evidence type="ECO:0000256" key="9">
    <source>
        <dbReference type="ARBA" id="ARBA00022553"/>
    </source>
</evidence>
<feature type="compositionally biased region" description="Basic and acidic residues" evidence="25">
    <location>
        <begin position="369"/>
        <end position="379"/>
    </location>
</feature>
<sequence length="399" mass="44912">GVVLVDPEYLKERKVFVTLTCAFRYGREDLDVLGLTFRKDLFVANIQAFPPVPEEKKPLTRLQERLIKKLGEHAYPFTFEIPPNLPCSVTLQPGPEDTGKACGVDYEVKAFCAETLEEKIHKRNSVRLVIRKVQYAPERPGPQPMAETTRQFLMSDKPLHLEASLDKEIYYHGEPINVNVHVTNNTNKTVKKIKISVRQYADICLFNTAQYKCPVAVEEADNDVVAPSSTFCKVYTLTPFLANNREKRGLALDGKLKHEDTNLASSTLLRDGANKEILGIIVSYKVKVKLVVSRGGLLGSLEATALENMIYSVVRPARDLLPMGSQQSLTSTGRAKYACAGAVAEDQKRTSWKEDRRRRSGPETPIRPDQQRDRPWGGLHVNDRANFEVITLERFNGSR</sequence>
<dbReference type="EMBL" id="CAUEEQ010067271">
    <property type="protein sequence ID" value="CAJ0965405.1"/>
    <property type="molecule type" value="Genomic_DNA"/>
</dbReference>
<dbReference type="SMART" id="SM01017">
    <property type="entry name" value="Arrestin_C"/>
    <property type="match status" value="1"/>
</dbReference>
<keyword evidence="20" id="KW-0844">Vision</keyword>
<feature type="region of interest" description="Disordered" evidence="25">
    <location>
        <begin position="348"/>
        <end position="379"/>
    </location>
</feature>
<evidence type="ECO:0000256" key="18">
    <source>
        <dbReference type="ARBA" id="ARBA00023242"/>
    </source>
</evidence>
<evidence type="ECO:0000256" key="12">
    <source>
        <dbReference type="ARBA" id="ARBA00022843"/>
    </source>
</evidence>
<dbReference type="Pfam" id="PF02752">
    <property type="entry name" value="Arrestin_C"/>
    <property type="match status" value="1"/>
</dbReference>
<evidence type="ECO:0000256" key="22">
    <source>
        <dbReference type="ARBA" id="ARBA00037818"/>
    </source>
</evidence>
<keyword evidence="18" id="KW-0539">Nucleus</keyword>
<dbReference type="SUPFAM" id="SSF81296">
    <property type="entry name" value="E set domains"/>
    <property type="match status" value="2"/>
</dbReference>
<evidence type="ECO:0000256" key="1">
    <source>
        <dbReference type="ARBA" id="ARBA00004123"/>
    </source>
</evidence>
<evidence type="ECO:0000256" key="23">
    <source>
        <dbReference type="ARBA" id="ARBA00040111"/>
    </source>
</evidence>
<dbReference type="PANTHER" id="PTHR11792:SF22">
    <property type="entry name" value="BETA-ARRESTIN-1"/>
    <property type="match status" value="1"/>
</dbReference>
<evidence type="ECO:0000313" key="28">
    <source>
        <dbReference type="Proteomes" id="UP001176940"/>
    </source>
</evidence>
<evidence type="ECO:0000313" key="27">
    <source>
        <dbReference type="EMBL" id="CAJ0965405.1"/>
    </source>
</evidence>
<dbReference type="Gene3D" id="2.60.40.840">
    <property type="match status" value="1"/>
</dbReference>
<protein>
    <recommendedName>
        <fullName evidence="23">Beta-arrestin-1</fullName>
    </recommendedName>
    <alternativeName>
        <fullName evidence="24">Arrestin beta-1</fullName>
    </alternativeName>
</protein>
<evidence type="ECO:0000256" key="2">
    <source>
        <dbReference type="ARBA" id="ARBA00004236"/>
    </source>
</evidence>
<keyword evidence="13" id="KW-0653">Protein transport</keyword>